<feature type="transmembrane region" description="Helical" evidence="10">
    <location>
        <begin position="61"/>
        <end position="80"/>
    </location>
</feature>
<feature type="transmembrane region" description="Helical" evidence="10">
    <location>
        <begin position="192"/>
        <end position="211"/>
    </location>
</feature>
<dbReference type="Proteomes" id="UP000307790">
    <property type="component" value="Unassembled WGS sequence"/>
</dbReference>
<evidence type="ECO:0000313" key="11">
    <source>
        <dbReference type="EMBL" id="TLU64281.1"/>
    </source>
</evidence>
<keyword evidence="7" id="KW-0869">Chloride channel</keyword>
<proteinExistence type="predicted"/>
<feature type="transmembrane region" description="Helical" evidence="10">
    <location>
        <begin position="263"/>
        <end position="281"/>
    </location>
</feature>
<keyword evidence="4 10" id="KW-1133">Transmembrane helix</keyword>
<protein>
    <submittedName>
        <fullName evidence="11">Chloride channel protein</fullName>
    </submittedName>
</protein>
<comment type="subcellular location">
    <subcellularLocation>
        <location evidence="1">Membrane</location>
        <topology evidence="1">Multi-pass membrane protein</topology>
    </subcellularLocation>
</comment>
<dbReference type="GO" id="GO:0005254">
    <property type="term" value="F:chloride channel activity"/>
    <property type="evidence" value="ECO:0007669"/>
    <property type="project" value="UniProtKB-KW"/>
</dbReference>
<dbReference type="EMBL" id="VCBC01000011">
    <property type="protein sequence ID" value="TLU64281.1"/>
    <property type="molecule type" value="Genomic_DNA"/>
</dbReference>
<dbReference type="PANTHER" id="PTHR43427">
    <property type="entry name" value="CHLORIDE CHANNEL PROTEIN CLC-E"/>
    <property type="match status" value="1"/>
</dbReference>
<dbReference type="SUPFAM" id="SSF54631">
    <property type="entry name" value="CBS-domain pair"/>
    <property type="match status" value="1"/>
</dbReference>
<evidence type="ECO:0000256" key="10">
    <source>
        <dbReference type="SAM" id="Phobius"/>
    </source>
</evidence>
<reference evidence="11 12" key="1">
    <citation type="submission" date="2019-05" db="EMBL/GenBank/DDBJ databases">
        <title>Genome sequences of Thalassotalea litorea 1K03283.</title>
        <authorList>
            <person name="Zhang D."/>
        </authorList>
    </citation>
    <scope>NUCLEOTIDE SEQUENCE [LARGE SCALE GENOMIC DNA]</scope>
    <source>
        <strain evidence="11 12">MCCC 1K03283</strain>
    </source>
</reference>
<feature type="transmembrane region" description="Helical" evidence="10">
    <location>
        <begin position="100"/>
        <end position="121"/>
    </location>
</feature>
<evidence type="ECO:0000313" key="12">
    <source>
        <dbReference type="Proteomes" id="UP000307790"/>
    </source>
</evidence>
<feature type="transmembrane region" description="Helical" evidence="10">
    <location>
        <begin position="20"/>
        <end position="41"/>
    </location>
</feature>
<evidence type="ECO:0000256" key="4">
    <source>
        <dbReference type="ARBA" id="ARBA00022989"/>
    </source>
</evidence>
<dbReference type="OrthoDB" id="9767361at2"/>
<keyword evidence="3 10" id="KW-0812">Transmembrane</keyword>
<evidence type="ECO:0000256" key="6">
    <source>
        <dbReference type="ARBA" id="ARBA00023136"/>
    </source>
</evidence>
<dbReference type="PANTHER" id="PTHR43427:SF6">
    <property type="entry name" value="CHLORIDE CHANNEL PROTEIN CLC-E"/>
    <property type="match status" value="1"/>
</dbReference>
<dbReference type="AlphaFoldDB" id="A0A5R9IM01"/>
<dbReference type="CDD" id="cd00400">
    <property type="entry name" value="Voltage_gated_ClC"/>
    <property type="match status" value="1"/>
</dbReference>
<dbReference type="SUPFAM" id="SSF81340">
    <property type="entry name" value="Clc chloride channel"/>
    <property type="match status" value="1"/>
</dbReference>
<evidence type="ECO:0000256" key="7">
    <source>
        <dbReference type="ARBA" id="ARBA00023173"/>
    </source>
</evidence>
<keyword evidence="6 10" id="KW-0472">Membrane</keyword>
<dbReference type="InterPro" id="IPR046342">
    <property type="entry name" value="CBS_dom_sf"/>
</dbReference>
<keyword evidence="9" id="KW-0407">Ion channel</keyword>
<feature type="transmembrane region" description="Helical" evidence="10">
    <location>
        <begin position="329"/>
        <end position="351"/>
    </location>
</feature>
<keyword evidence="8" id="KW-0868">Chloride</keyword>
<evidence type="ECO:0000256" key="1">
    <source>
        <dbReference type="ARBA" id="ARBA00004141"/>
    </source>
</evidence>
<evidence type="ECO:0000256" key="2">
    <source>
        <dbReference type="ARBA" id="ARBA00022448"/>
    </source>
</evidence>
<evidence type="ECO:0000256" key="5">
    <source>
        <dbReference type="ARBA" id="ARBA00023065"/>
    </source>
</evidence>
<sequence length="564" mass="61714">MALANLRIKLAKPEPSWQLCLLGVLGATIAAIFIIFFRLAFENIQAIYLQSIDDYTSLTEFQRFITPVIATLGILIVAWITGFKYTRSGIPFVIHRLKTAYGAIPFLNTINQFFGSIFALAGGFSVGREGPAVHIGAACSTILAKRFSLPQNSMRTLCACGVAAGISASFNTPLAAVIFVMEVILREYKLHMFVPVILASIIGSLMTHAVFGSYHEYEFFSYLVIDYTHYPWLILFGILLGVLAKLFNIGMLTVIRVSQKQHMTVRLLVAAVIMGLMGVWVPESMGSGLSAIDLILEEEMVFALVFSLLCAKMIATIGVLGLGIPGGIIGPTLGIGAIAGALMALFVSIFFDNMMFAGDYALLGMAGMLAATLNAPLAALLTIIELADQLQLALPAMVVITSAYLTSSQFLKNRSIFLLQLEFQNLSYQPSPVENILQKYGVLAYLEDKYRVVKDTEEQNLAEIIRATPGEEQIIVDFPGDDENPQQFKLVQYDLNLHPLEHEGPAYHLTTMPAVDSQATLSEAYFALVEQRQGAVCVYHKDPKNIIGIVSFDRIRGLLTQGAI</sequence>
<comment type="caution">
    <text evidence="11">The sequence shown here is derived from an EMBL/GenBank/DDBJ whole genome shotgun (WGS) entry which is preliminary data.</text>
</comment>
<dbReference type="Gene3D" id="1.10.3080.10">
    <property type="entry name" value="Clc chloride channel"/>
    <property type="match status" value="1"/>
</dbReference>
<name>A0A5R9IM01_9GAMM</name>
<feature type="transmembrane region" description="Helical" evidence="10">
    <location>
        <begin position="392"/>
        <end position="411"/>
    </location>
</feature>
<accession>A0A5R9IM01</accession>
<dbReference type="PRINTS" id="PR00762">
    <property type="entry name" value="CLCHANNEL"/>
</dbReference>
<evidence type="ECO:0000256" key="8">
    <source>
        <dbReference type="ARBA" id="ARBA00023214"/>
    </source>
</evidence>
<dbReference type="InterPro" id="IPR001807">
    <property type="entry name" value="ClC"/>
</dbReference>
<dbReference type="InterPro" id="IPR014743">
    <property type="entry name" value="Cl-channel_core"/>
</dbReference>
<feature type="transmembrane region" description="Helical" evidence="10">
    <location>
        <begin position="301"/>
        <end position="322"/>
    </location>
</feature>
<keyword evidence="5" id="KW-0406">Ion transport</keyword>
<evidence type="ECO:0000256" key="9">
    <source>
        <dbReference type="ARBA" id="ARBA00023303"/>
    </source>
</evidence>
<keyword evidence="2" id="KW-0813">Transport</keyword>
<dbReference type="Pfam" id="PF00654">
    <property type="entry name" value="Voltage_CLC"/>
    <property type="match status" value="1"/>
</dbReference>
<gene>
    <name evidence="11" type="ORF">FE810_11790</name>
</gene>
<dbReference type="GO" id="GO:0034707">
    <property type="term" value="C:chloride channel complex"/>
    <property type="evidence" value="ECO:0007669"/>
    <property type="project" value="UniProtKB-KW"/>
</dbReference>
<feature type="transmembrane region" description="Helical" evidence="10">
    <location>
        <begin position="231"/>
        <end position="251"/>
    </location>
</feature>
<dbReference type="RefSeq" id="WP_138320264.1">
    <property type="nucleotide sequence ID" value="NZ_VCBC01000011.1"/>
</dbReference>
<feature type="transmembrane region" description="Helical" evidence="10">
    <location>
        <begin position="154"/>
        <end position="180"/>
    </location>
</feature>
<evidence type="ECO:0000256" key="3">
    <source>
        <dbReference type="ARBA" id="ARBA00022692"/>
    </source>
</evidence>
<dbReference type="InterPro" id="IPR050368">
    <property type="entry name" value="ClC-type_chloride_channel"/>
</dbReference>
<organism evidence="11 12">
    <name type="scientific">Thalassotalea litorea</name>
    <dbReference type="NCBI Taxonomy" id="2020715"/>
    <lineage>
        <taxon>Bacteria</taxon>
        <taxon>Pseudomonadati</taxon>
        <taxon>Pseudomonadota</taxon>
        <taxon>Gammaproteobacteria</taxon>
        <taxon>Alteromonadales</taxon>
        <taxon>Colwelliaceae</taxon>
        <taxon>Thalassotalea</taxon>
    </lineage>
</organism>
<keyword evidence="12" id="KW-1185">Reference proteome</keyword>
<feature type="transmembrane region" description="Helical" evidence="10">
    <location>
        <begin position="357"/>
        <end position="380"/>
    </location>
</feature>